<reference evidence="2 3" key="1">
    <citation type="journal article" date="2020" name="IScience">
        <title>Genome Sequencing of the Endangered Kingdonia uniflora (Circaeasteraceae, Ranunculales) Reveals Potential Mechanisms of Evolutionary Specialization.</title>
        <authorList>
            <person name="Sun Y."/>
            <person name="Deng T."/>
            <person name="Zhang A."/>
            <person name="Moore M.J."/>
            <person name="Landis J.B."/>
            <person name="Lin N."/>
            <person name="Zhang H."/>
            <person name="Zhang X."/>
            <person name="Huang J."/>
            <person name="Zhang X."/>
            <person name="Sun H."/>
            <person name="Wang H."/>
        </authorList>
    </citation>
    <scope>NUCLEOTIDE SEQUENCE [LARGE SCALE GENOMIC DNA]</scope>
    <source>
        <strain evidence="2">TB1705</strain>
        <tissue evidence="2">Leaf</tissue>
    </source>
</reference>
<keyword evidence="3" id="KW-1185">Reference proteome</keyword>
<feature type="region of interest" description="Disordered" evidence="1">
    <location>
        <begin position="84"/>
        <end position="114"/>
    </location>
</feature>
<accession>A0A7J7LRH7</accession>
<dbReference type="AlphaFoldDB" id="A0A7J7LRH7"/>
<comment type="caution">
    <text evidence="2">The sequence shown here is derived from an EMBL/GenBank/DDBJ whole genome shotgun (WGS) entry which is preliminary data.</text>
</comment>
<dbReference type="EMBL" id="JACGCM010002085">
    <property type="protein sequence ID" value="KAF6145148.1"/>
    <property type="molecule type" value="Genomic_DNA"/>
</dbReference>
<evidence type="ECO:0000313" key="3">
    <source>
        <dbReference type="Proteomes" id="UP000541444"/>
    </source>
</evidence>
<gene>
    <name evidence="2" type="ORF">GIB67_020339</name>
</gene>
<protein>
    <submittedName>
        <fullName evidence="2">Uncharacterized protein</fullName>
    </submittedName>
</protein>
<name>A0A7J7LRH7_9MAGN</name>
<proteinExistence type="predicted"/>
<feature type="compositionally biased region" description="Acidic residues" evidence="1">
    <location>
        <begin position="85"/>
        <end position="100"/>
    </location>
</feature>
<evidence type="ECO:0000256" key="1">
    <source>
        <dbReference type="SAM" id="MobiDB-lite"/>
    </source>
</evidence>
<organism evidence="2 3">
    <name type="scientific">Kingdonia uniflora</name>
    <dbReference type="NCBI Taxonomy" id="39325"/>
    <lineage>
        <taxon>Eukaryota</taxon>
        <taxon>Viridiplantae</taxon>
        <taxon>Streptophyta</taxon>
        <taxon>Embryophyta</taxon>
        <taxon>Tracheophyta</taxon>
        <taxon>Spermatophyta</taxon>
        <taxon>Magnoliopsida</taxon>
        <taxon>Ranunculales</taxon>
        <taxon>Circaeasteraceae</taxon>
        <taxon>Kingdonia</taxon>
    </lineage>
</organism>
<sequence>MAPYAALAERFIKETRTFHLLPEEWDTLIKINDNVSTLRKGGLPYEDLQDAIFANRVAIGQYAMGPARDNFIDTTTSDVAANFNIEDENDVPTDLAEEDTESSRRSGKNKRKAEDTLDKLDELIEVIKMQCKREELAKQDTRGKKLSDVLVILQ</sequence>
<evidence type="ECO:0000313" key="2">
    <source>
        <dbReference type="EMBL" id="KAF6145148.1"/>
    </source>
</evidence>
<dbReference type="Proteomes" id="UP000541444">
    <property type="component" value="Unassembled WGS sequence"/>
</dbReference>